<reference evidence="1 2" key="1">
    <citation type="submission" date="2023-02" db="EMBL/GenBank/DDBJ databases">
        <title>LHISI_Scaffold_Assembly.</title>
        <authorList>
            <person name="Stuart O.P."/>
            <person name="Cleave R."/>
            <person name="Magrath M.J.L."/>
            <person name="Mikheyev A.S."/>
        </authorList>
    </citation>
    <scope>NUCLEOTIDE SEQUENCE [LARGE SCALE GENOMIC DNA]</scope>
    <source>
        <strain evidence="1">Daus_M_001</strain>
        <tissue evidence="1">Leg muscle</tissue>
    </source>
</reference>
<proteinExistence type="predicted"/>
<sequence length="81" mass="9978">MMFRPSRTTYLHFLSNKIFFLLQAFQKQFQYPFWKTTECEHMKLNDCAKLVAMAELSVHERRSNKFYKIMKQNQTHLQNQR</sequence>
<name>A0ABQ9HGU5_9NEOP</name>
<accession>A0ABQ9HGU5</accession>
<evidence type="ECO:0000313" key="1">
    <source>
        <dbReference type="EMBL" id="KAJ8883544.1"/>
    </source>
</evidence>
<comment type="caution">
    <text evidence="1">The sequence shown here is derived from an EMBL/GenBank/DDBJ whole genome shotgun (WGS) entry which is preliminary data.</text>
</comment>
<dbReference type="Proteomes" id="UP001159363">
    <property type="component" value="Chromosome 4"/>
</dbReference>
<keyword evidence="2" id="KW-1185">Reference proteome</keyword>
<gene>
    <name evidence="1" type="ORF">PR048_015388</name>
</gene>
<protein>
    <submittedName>
        <fullName evidence="1">Uncharacterized protein</fullName>
    </submittedName>
</protein>
<dbReference type="EMBL" id="JARBHB010000005">
    <property type="protein sequence ID" value="KAJ8883544.1"/>
    <property type="molecule type" value="Genomic_DNA"/>
</dbReference>
<evidence type="ECO:0000313" key="2">
    <source>
        <dbReference type="Proteomes" id="UP001159363"/>
    </source>
</evidence>
<organism evidence="1 2">
    <name type="scientific">Dryococelus australis</name>
    <dbReference type="NCBI Taxonomy" id="614101"/>
    <lineage>
        <taxon>Eukaryota</taxon>
        <taxon>Metazoa</taxon>
        <taxon>Ecdysozoa</taxon>
        <taxon>Arthropoda</taxon>
        <taxon>Hexapoda</taxon>
        <taxon>Insecta</taxon>
        <taxon>Pterygota</taxon>
        <taxon>Neoptera</taxon>
        <taxon>Polyneoptera</taxon>
        <taxon>Phasmatodea</taxon>
        <taxon>Verophasmatodea</taxon>
        <taxon>Anareolatae</taxon>
        <taxon>Phasmatidae</taxon>
        <taxon>Eurycanthinae</taxon>
        <taxon>Dryococelus</taxon>
    </lineage>
</organism>